<sequence length="1718" mass="189117">MVDIAERLATLTTRPPTPPKDNPDRLIGNSSKPNWEIASLTNHLLLDTPNESPSSSAGSVAASSEKGTKKVGFSPWLKYHKPLSVGGQSPASDGDLRRLPPSRHCKSSTSILKPFTNILTSSPMGEATSLDGSNFPEMIQSILGLLRTSSRISRLDAYSALLGSLSAYDDLPEGNALAENLQEFTGCIRRDVCSKQGETGTLDTQLATQSLKLLTIFLCTPTIADLLPDDFRKYILDKSVSSLENAELPKIVVNHYMQILAKQNFSGKHMTVERANRILLAMRDLVDRVKGNSIIGLRFRIYGRLLIQAKQTLASNATEWIDHLVSGMLSTTKEIRSLAISFGIDAGIALGTTSSVSQSCFELFNRKSPEGQTVMDFLTKRLDEMINSKDETLHVPQIWSVLILLLRNRRHQLERWVHLRAWLVVIQKCLNSSDPAVKSLAMTAWNRLVLAVNIDSSTSPHMIKMLRQPVVTHLNRKGGDRLSKQTRQLAHSSYCNLLYYSFRPSATQDQLDVYWEQYVDQILPESFAASKRDINQACAILAALFHASQPKPWDEHRANTPRIIKPDELPCLDSKWIRSRATKIVGVFGKLIELADWSRPEKGEAGIILAWQSFTVALNDASKQEVKVSVHTMSAVAQILNMLAQFWDRAYVQRHELAPADFSTTLRKFCSMMEAAIANIGAITFNEQRLLWSSSNCFEAAETPSSRSVRYQGTLSSPIFHLLRLLVSTIRDTEAAEAYANTLQYLLDLKLHSSSRASQLAMLREVSRLATFDTTESSHARTQLWRLIAKTTREVIKKPRSDDHATENSQHAGREFRDATKILEIGVSQSSSDSFEIWESLQSATRDSLRQEVGNGGITVLLTEPLSVVINQKMADRVDNFLMSCAASLVRAATLPTSAQDVERARRLLWGHLVSNHKSTAPDPSEHLYAMVDRALTMAYASCEQLDKSLICALLEALTNGLCSCPEQAKTEILKRVQQGIALWVEDAKGSLPASALDNDLGRICSAVRNLWTAIVPIVEQMPHNSTSLRSFQVLMTSSLGSRHRVIVNDAIGLWNRTFGAANQLEYPDSLRVNLARLKSMTDVQLPTFPETDDAILVTSPFQFVESQASEGQKTQPLTPEALKASQVTKMERKTSKGDRGARKSPLIAASPTKKLSQSKQRVSKTPQKVRLRHDDSQVQFAAVESSSPLVPEEMIMTDHQIEIRERQSRDTAMFSELGSSPKLPSGRVERDLPRLELSGSKVHHQADVDPDAQVSPMFPLIDGAMESFLGSSPTPRSSDRNTVYWSSTSGRASSPQPPDVPVERSEQAAVTDPVDGKQVVEEPEFEIQNQVANTQENVVLPDAAHEPISSSILPSGAGRSNPVTTSVVAPLACGADTLTDALTKTPSRNAPCNDVLIGETAGHPSLGSPGRARQDGADLPMKGYGLQERPASTDIIAADDEDITRVTDSFQSRSSFYSNDDEQISAQLAVDMERASSQAGSARSSKKRKRSVLEAAPESKRARGAPHVQSCHVLIDAQRPQDFDKDCVIIDTRIAIDSPRQQSPPIKRERSPSPNTTHLPPLYQDTGKDPAILSREKARKPEPDSSTFPERQAEKLQAPRQKPKQAKTSQVTSSQRSSKRRSARLSGAAEIPPSSDGGKTPQEGMDAEEASAGSGSSEQSAGTGESSITSAKILEGFKKLLQEVKRVSVGAEEERAMVTTLFECVNEVHEAGRRHWR</sequence>
<feature type="region of interest" description="Disordered" evidence="7">
    <location>
        <begin position="1535"/>
        <end position="1668"/>
    </location>
</feature>
<evidence type="ECO:0000256" key="7">
    <source>
        <dbReference type="SAM" id="MobiDB-lite"/>
    </source>
</evidence>
<comment type="caution">
    <text evidence="9">The sequence shown here is derived from an EMBL/GenBank/DDBJ whole genome shotgun (WGS) entry which is preliminary data.</text>
</comment>
<organism evidence="9 10">
    <name type="scientific">Heterodermia speciosa</name>
    <dbReference type="NCBI Taxonomy" id="116794"/>
    <lineage>
        <taxon>Eukaryota</taxon>
        <taxon>Fungi</taxon>
        <taxon>Dikarya</taxon>
        <taxon>Ascomycota</taxon>
        <taxon>Pezizomycotina</taxon>
        <taxon>Lecanoromycetes</taxon>
        <taxon>OSLEUM clade</taxon>
        <taxon>Lecanoromycetidae</taxon>
        <taxon>Caliciales</taxon>
        <taxon>Physciaceae</taxon>
        <taxon>Heterodermia</taxon>
    </lineage>
</organism>
<keyword evidence="3" id="KW-0158">Chromosome</keyword>
<dbReference type="Proteomes" id="UP000664521">
    <property type="component" value="Unassembled WGS sequence"/>
</dbReference>
<protein>
    <recommendedName>
        <fullName evidence="8">Telomere-associated protein Rif1 N-terminal domain-containing protein</fullName>
    </recommendedName>
</protein>
<dbReference type="Pfam" id="PF12231">
    <property type="entry name" value="Rif1_N"/>
    <property type="match status" value="1"/>
</dbReference>
<evidence type="ECO:0000256" key="1">
    <source>
        <dbReference type="ARBA" id="ARBA00004123"/>
    </source>
</evidence>
<evidence type="ECO:0000256" key="2">
    <source>
        <dbReference type="ARBA" id="ARBA00004574"/>
    </source>
</evidence>
<keyword evidence="5" id="KW-0539">Nucleus</keyword>
<accession>A0A8H3I3U9</accession>
<feature type="compositionally biased region" description="Low complexity" evidence="7">
    <location>
        <begin position="52"/>
        <end position="64"/>
    </location>
</feature>
<keyword evidence="10" id="KW-1185">Reference proteome</keyword>
<evidence type="ECO:0000259" key="8">
    <source>
        <dbReference type="Pfam" id="PF12231"/>
    </source>
</evidence>
<feature type="compositionally biased region" description="Polar residues" evidence="7">
    <location>
        <begin position="1108"/>
        <end position="1118"/>
    </location>
</feature>
<gene>
    <name evidence="9" type="ORF">HETSPECPRED_006130</name>
</gene>
<dbReference type="GO" id="GO:0000723">
    <property type="term" value="P:telomere maintenance"/>
    <property type="evidence" value="ECO:0007669"/>
    <property type="project" value="TreeGrafter"/>
</dbReference>
<feature type="compositionally biased region" description="Polar residues" evidence="7">
    <location>
        <begin position="1270"/>
        <end position="1295"/>
    </location>
</feature>
<evidence type="ECO:0000256" key="4">
    <source>
        <dbReference type="ARBA" id="ARBA00022895"/>
    </source>
</evidence>
<dbReference type="EMBL" id="CAJPDS010000004">
    <property type="protein sequence ID" value="CAF9906280.1"/>
    <property type="molecule type" value="Genomic_DNA"/>
</dbReference>
<feature type="region of interest" description="Disordered" evidence="7">
    <location>
        <begin position="1108"/>
        <end position="1176"/>
    </location>
</feature>
<feature type="region of interest" description="Disordered" evidence="7">
    <location>
        <begin position="1"/>
        <end position="32"/>
    </location>
</feature>
<dbReference type="SUPFAM" id="SSF48371">
    <property type="entry name" value="ARM repeat"/>
    <property type="match status" value="1"/>
</dbReference>
<evidence type="ECO:0000256" key="3">
    <source>
        <dbReference type="ARBA" id="ARBA00022454"/>
    </source>
</evidence>
<feature type="compositionally biased region" description="Polar residues" evidence="7">
    <location>
        <begin position="1154"/>
        <end position="1167"/>
    </location>
</feature>
<feature type="region of interest" description="Disordered" evidence="7">
    <location>
        <begin position="84"/>
        <end position="107"/>
    </location>
</feature>
<feature type="region of interest" description="Disordered" evidence="7">
    <location>
        <begin position="1270"/>
        <end position="1313"/>
    </location>
</feature>
<dbReference type="GO" id="GO:0140445">
    <property type="term" value="C:chromosome, telomeric repeat region"/>
    <property type="evidence" value="ECO:0007669"/>
    <property type="project" value="TreeGrafter"/>
</dbReference>
<feature type="compositionally biased region" description="Low complexity" evidence="7">
    <location>
        <begin position="1608"/>
        <end position="1617"/>
    </location>
</feature>
<dbReference type="GO" id="GO:0005634">
    <property type="term" value="C:nucleus"/>
    <property type="evidence" value="ECO:0007669"/>
    <property type="project" value="UniProtKB-SubCell"/>
</dbReference>
<proteinExistence type="predicted"/>
<feature type="region of interest" description="Disordered" evidence="7">
    <location>
        <begin position="1473"/>
        <end position="1508"/>
    </location>
</feature>
<evidence type="ECO:0000313" key="10">
    <source>
        <dbReference type="Proteomes" id="UP000664521"/>
    </source>
</evidence>
<dbReference type="OrthoDB" id="5399929at2759"/>
<feature type="compositionally biased region" description="Low complexity" evidence="7">
    <location>
        <begin position="1651"/>
        <end position="1668"/>
    </location>
</feature>
<evidence type="ECO:0000256" key="6">
    <source>
        <dbReference type="ARBA" id="ARBA00023306"/>
    </source>
</evidence>
<evidence type="ECO:0000256" key="5">
    <source>
        <dbReference type="ARBA" id="ARBA00023242"/>
    </source>
</evidence>
<keyword evidence="4" id="KW-0779">Telomere</keyword>
<comment type="subcellular location">
    <subcellularLocation>
        <location evidence="2">Chromosome</location>
        <location evidence="2">Telomere</location>
    </subcellularLocation>
    <subcellularLocation>
        <location evidence="1">Nucleus</location>
    </subcellularLocation>
</comment>
<feature type="compositionally biased region" description="Basic and acidic residues" evidence="7">
    <location>
        <begin position="1130"/>
        <end position="1142"/>
    </location>
</feature>
<keyword evidence="6" id="KW-0131">Cell cycle</keyword>
<dbReference type="InterPro" id="IPR016024">
    <property type="entry name" value="ARM-type_fold"/>
</dbReference>
<feature type="compositionally biased region" description="Basic and acidic residues" evidence="7">
    <location>
        <begin position="1575"/>
        <end position="1584"/>
    </location>
</feature>
<evidence type="ECO:0000313" key="9">
    <source>
        <dbReference type="EMBL" id="CAF9906280.1"/>
    </source>
</evidence>
<feature type="domain" description="Telomere-associated protein Rif1 N-terminal" evidence="8">
    <location>
        <begin position="148"/>
        <end position="519"/>
    </location>
</feature>
<feature type="region of interest" description="Disordered" evidence="7">
    <location>
        <begin position="46"/>
        <end position="66"/>
    </location>
</feature>
<dbReference type="PANTHER" id="PTHR22928:SF3">
    <property type="entry name" value="TELOMERE-ASSOCIATED PROTEIN RIF1"/>
    <property type="match status" value="1"/>
</dbReference>
<name>A0A8H3I3U9_9LECA</name>
<reference evidence="9" key="1">
    <citation type="submission" date="2021-03" db="EMBL/GenBank/DDBJ databases">
        <authorList>
            <person name="Tagirdzhanova G."/>
        </authorList>
    </citation>
    <scope>NUCLEOTIDE SEQUENCE</scope>
</reference>
<dbReference type="InterPro" id="IPR022031">
    <property type="entry name" value="Rif1_N"/>
</dbReference>
<dbReference type="PANTHER" id="PTHR22928">
    <property type="entry name" value="TELOMERE-ASSOCIATED PROTEIN RIF1"/>
    <property type="match status" value="1"/>
</dbReference>